<sequence>MVQLLLADQRRIKPTCAPLQNLLNSLSLSHLHYARAATTSNSSRHPSCLHLPSLIAQSLAGQWSKNGDERTELLSSISPPGSAKRINKQQKLRSFKLATPPTKSHVCRPYFTISLNPVSSIPTRFTSVAGQFTTPPTRPTTTSVHGTAKLGARLQISTPCNQGVLLPSRTKPWFRASSSHKEARPCPLSQIVQIWSN</sequence>
<dbReference type="InParanoid" id="A0A5E4EZD4"/>
<protein>
    <submittedName>
        <fullName evidence="1">Uncharacterized protein</fullName>
    </submittedName>
</protein>
<name>A0A5E4EZD4_PRUDU</name>
<gene>
    <name evidence="1" type="ORF">ALMOND_2B008579</name>
</gene>
<accession>A0A5E4EZD4</accession>
<dbReference type="Proteomes" id="UP000327085">
    <property type="component" value="Chromosome 3"/>
</dbReference>
<evidence type="ECO:0000313" key="1">
    <source>
        <dbReference type="EMBL" id="VVA21145.1"/>
    </source>
</evidence>
<proteinExistence type="predicted"/>
<evidence type="ECO:0000313" key="2">
    <source>
        <dbReference type="Proteomes" id="UP000327085"/>
    </source>
</evidence>
<dbReference type="EMBL" id="CABIKO010000050">
    <property type="protein sequence ID" value="VVA21145.1"/>
    <property type="molecule type" value="Genomic_DNA"/>
</dbReference>
<organism evidence="1 2">
    <name type="scientific">Prunus dulcis</name>
    <name type="common">Almond</name>
    <name type="synonym">Amygdalus dulcis</name>
    <dbReference type="NCBI Taxonomy" id="3755"/>
    <lineage>
        <taxon>Eukaryota</taxon>
        <taxon>Viridiplantae</taxon>
        <taxon>Streptophyta</taxon>
        <taxon>Embryophyta</taxon>
        <taxon>Tracheophyta</taxon>
        <taxon>Spermatophyta</taxon>
        <taxon>Magnoliopsida</taxon>
        <taxon>eudicotyledons</taxon>
        <taxon>Gunneridae</taxon>
        <taxon>Pentapetalae</taxon>
        <taxon>rosids</taxon>
        <taxon>fabids</taxon>
        <taxon>Rosales</taxon>
        <taxon>Rosaceae</taxon>
        <taxon>Amygdaloideae</taxon>
        <taxon>Amygdaleae</taxon>
        <taxon>Prunus</taxon>
    </lineage>
</organism>
<dbReference type="Gramene" id="VVA21145">
    <property type="protein sequence ID" value="VVA21145"/>
    <property type="gene ID" value="Prudul26B008579"/>
</dbReference>
<reference evidence="2" key="1">
    <citation type="journal article" date="2020" name="Plant J.">
        <title>Transposons played a major role in the diversification between the closely related almond and peach genomes: results from the almond genome sequence.</title>
        <authorList>
            <person name="Alioto T."/>
            <person name="Alexiou K.G."/>
            <person name="Bardil A."/>
            <person name="Barteri F."/>
            <person name="Castanera R."/>
            <person name="Cruz F."/>
            <person name="Dhingra A."/>
            <person name="Duval H."/>
            <person name="Fernandez I Marti A."/>
            <person name="Frias L."/>
            <person name="Galan B."/>
            <person name="Garcia J.L."/>
            <person name="Howad W."/>
            <person name="Gomez-Garrido J."/>
            <person name="Gut M."/>
            <person name="Julca I."/>
            <person name="Morata J."/>
            <person name="Puigdomenech P."/>
            <person name="Ribeca P."/>
            <person name="Rubio Cabetas M.J."/>
            <person name="Vlasova A."/>
            <person name="Wirthensohn M."/>
            <person name="Garcia-Mas J."/>
            <person name="Gabaldon T."/>
            <person name="Casacuberta J.M."/>
            <person name="Arus P."/>
        </authorList>
    </citation>
    <scope>NUCLEOTIDE SEQUENCE [LARGE SCALE GENOMIC DNA]</scope>
    <source>
        <strain evidence="2">cv. Texas</strain>
    </source>
</reference>
<dbReference type="AlphaFoldDB" id="A0A5E4EZD4"/>